<sequence length="394" mass="44537">MNRDGNEKERMYLNMGPSHPAMHGTVRILVELEGEKIINSDVEIGYLHRGFEKMAENCTYNQVIPYTDRLNYVSPLINNVGYVMAVEKLLGIEVPERCKYIRTIMSEISRITDHLTCIAAAAAELGALTVFFYFMKAREYLWELIEATTGARLTTSYTRVGGVVRDLPENFRDGVKKAFEKVREAIYEVDRLLTRNRIFLDRTKGVGVITAEEAIEYGFTGPCLRATGVNYDVRKAQPYLIYKELDFDIPLGTNGDTFDRYIVRMEEMHQSMRIVEQALERIPSGPIAVDAPDVFLPPKQRVYTTIEALMGHFKLIMEGVKVPPGEVYFAVEGANGELGFYIVSDGSGKPYRVRVRPPCFAIMQAFSRLIKGHMVADVIPIFGSINMIGGEIDR</sequence>
<dbReference type="SUPFAM" id="SSF56762">
    <property type="entry name" value="HydB/Nqo4-like"/>
    <property type="match status" value="1"/>
</dbReference>
<dbReference type="HAMAP" id="MF_01358">
    <property type="entry name" value="NDH1_NuoD"/>
    <property type="match status" value="1"/>
</dbReference>
<dbReference type="Pfam" id="PF00346">
    <property type="entry name" value="Complex1_49kDa"/>
    <property type="match status" value="1"/>
</dbReference>
<gene>
    <name evidence="2" type="ORF">HGMM_F53F08C15</name>
</gene>
<dbReference type="AlphaFoldDB" id="H5SP86"/>
<organism evidence="2">
    <name type="scientific">uncultured prokaryote</name>
    <dbReference type="NCBI Taxonomy" id="198431"/>
    <lineage>
        <taxon>unclassified sequences</taxon>
        <taxon>environmental samples</taxon>
    </lineage>
</organism>
<dbReference type="InterPro" id="IPR029014">
    <property type="entry name" value="NiFe-Hase_large"/>
</dbReference>
<dbReference type="GO" id="GO:0051287">
    <property type="term" value="F:NAD binding"/>
    <property type="evidence" value="ECO:0007669"/>
    <property type="project" value="InterPro"/>
</dbReference>
<proteinExistence type="inferred from homology"/>
<dbReference type="GO" id="GO:0016651">
    <property type="term" value="F:oxidoreductase activity, acting on NAD(P)H"/>
    <property type="evidence" value="ECO:0007669"/>
    <property type="project" value="InterPro"/>
</dbReference>
<reference evidence="2" key="2">
    <citation type="journal article" date="2012" name="PLoS ONE">
        <title>A Deeply Branching Thermophilic Bacterium with an Ancient Acetyl-CoA Pathway Dominates a Subsurface Ecosystem.</title>
        <authorList>
            <person name="Takami H."/>
            <person name="Noguchi H."/>
            <person name="Takaki Y."/>
            <person name="Uchiyama I."/>
            <person name="Toyoda A."/>
            <person name="Nishi S."/>
            <person name="Chee G.-J."/>
            <person name="Arai W."/>
            <person name="Nunoura T."/>
            <person name="Itoh T."/>
            <person name="Hattori M."/>
            <person name="Takai K."/>
        </authorList>
    </citation>
    <scope>NUCLEOTIDE SEQUENCE</scope>
</reference>
<dbReference type="NCBIfam" id="NF004739">
    <property type="entry name" value="PRK06075.1"/>
    <property type="match status" value="1"/>
</dbReference>
<dbReference type="EMBL" id="AP011790">
    <property type="protein sequence ID" value="BAL57978.1"/>
    <property type="molecule type" value="Genomic_DNA"/>
</dbReference>
<reference evidence="2" key="1">
    <citation type="journal article" date="2005" name="Environ. Microbiol.">
        <title>Genetic and functional properties of uncultivated thermophilic crenarchaeotes from a subsurface gold mine as revealed by analysis of genome fragments.</title>
        <authorList>
            <person name="Nunoura T."/>
            <person name="Hirayama H."/>
            <person name="Takami H."/>
            <person name="Oida H."/>
            <person name="Nishi S."/>
            <person name="Shimamura S."/>
            <person name="Suzuki Y."/>
            <person name="Inagaki F."/>
            <person name="Takai K."/>
            <person name="Nealson K.H."/>
            <person name="Horikoshi K."/>
        </authorList>
    </citation>
    <scope>NUCLEOTIDE SEQUENCE</scope>
</reference>
<protein>
    <submittedName>
        <fullName evidence="2">NADH dehydrogenase I subunit D</fullName>
    </submittedName>
</protein>
<feature type="domain" description="NADH-quinone oxidoreductase subunit D" evidence="1">
    <location>
        <begin position="125"/>
        <end position="394"/>
    </location>
</feature>
<dbReference type="PANTHER" id="PTHR11993">
    <property type="entry name" value="NADH-UBIQUINONE OXIDOREDUCTASE 49 KDA SUBUNIT"/>
    <property type="match status" value="1"/>
</dbReference>
<dbReference type="Gene3D" id="1.10.645.10">
    <property type="entry name" value="Cytochrome-c3 Hydrogenase, chain B"/>
    <property type="match status" value="1"/>
</dbReference>
<evidence type="ECO:0000259" key="1">
    <source>
        <dbReference type="Pfam" id="PF00346"/>
    </source>
</evidence>
<name>H5SP86_9ZZZZ</name>
<dbReference type="PANTHER" id="PTHR11993:SF10">
    <property type="entry name" value="NADH DEHYDROGENASE [UBIQUINONE] IRON-SULFUR PROTEIN 2, MITOCHONDRIAL"/>
    <property type="match status" value="1"/>
</dbReference>
<dbReference type="NCBIfam" id="TIGR01962">
    <property type="entry name" value="NuoD"/>
    <property type="match status" value="1"/>
</dbReference>
<evidence type="ECO:0000313" key="2">
    <source>
        <dbReference type="EMBL" id="BAL57978.1"/>
    </source>
</evidence>
<dbReference type="InterPro" id="IPR022885">
    <property type="entry name" value="NDH1_su_D/H"/>
</dbReference>
<dbReference type="GO" id="GO:0048038">
    <property type="term" value="F:quinone binding"/>
    <property type="evidence" value="ECO:0007669"/>
    <property type="project" value="InterPro"/>
</dbReference>
<dbReference type="InterPro" id="IPR001135">
    <property type="entry name" value="NADH_Q_OxRdtase_suD"/>
</dbReference>
<accession>H5SP86</accession>